<comment type="caution">
    <text evidence="2">The sequence shown here is derived from an EMBL/GenBank/DDBJ whole genome shotgun (WGS) entry which is preliminary data.</text>
</comment>
<dbReference type="SUPFAM" id="SSF103247">
    <property type="entry name" value="TT1751-like"/>
    <property type="match status" value="1"/>
</dbReference>
<dbReference type="RefSeq" id="WP_406707240.1">
    <property type="nucleotide sequence ID" value="NZ_JACHEB010000009.1"/>
</dbReference>
<feature type="domain" description="DUF302" evidence="1">
    <location>
        <begin position="8"/>
        <end position="55"/>
    </location>
</feature>
<dbReference type="Gene3D" id="3.30.310.70">
    <property type="entry name" value="TT1751-like domain"/>
    <property type="match status" value="1"/>
</dbReference>
<dbReference type="Proteomes" id="UP000535182">
    <property type="component" value="Unassembled WGS sequence"/>
</dbReference>
<evidence type="ECO:0000259" key="1">
    <source>
        <dbReference type="Pfam" id="PF03625"/>
    </source>
</evidence>
<reference evidence="2 3" key="1">
    <citation type="submission" date="2020-08" db="EMBL/GenBank/DDBJ databases">
        <title>Genomic Encyclopedia of Type Strains, Phase IV (KMG-V): Genome sequencing to study the core and pangenomes of soil and plant-associated prokaryotes.</title>
        <authorList>
            <person name="Whitman W."/>
        </authorList>
    </citation>
    <scope>NUCLEOTIDE SEQUENCE [LARGE SCALE GENOMIC DNA]</scope>
    <source>
        <strain evidence="2 3">X5P2</strain>
    </source>
</reference>
<evidence type="ECO:0000313" key="3">
    <source>
        <dbReference type="Proteomes" id="UP000535182"/>
    </source>
</evidence>
<keyword evidence="3" id="KW-1185">Reference proteome</keyword>
<accession>A0A9X0U5C9</accession>
<dbReference type="InterPro" id="IPR035923">
    <property type="entry name" value="TT1751-like_sf"/>
</dbReference>
<sequence>MQTFGINRKVLRWVFGNPIIAYTMIRHDITAALFAPVELLLYENESGGGATIIYDLPSSHGSGGKSSIIRSC</sequence>
<organism evidence="2 3">
    <name type="scientific">Tunturiibacter gelidiferens</name>
    <dbReference type="NCBI Taxonomy" id="3069689"/>
    <lineage>
        <taxon>Bacteria</taxon>
        <taxon>Pseudomonadati</taxon>
        <taxon>Acidobacteriota</taxon>
        <taxon>Terriglobia</taxon>
        <taxon>Terriglobales</taxon>
        <taxon>Acidobacteriaceae</taxon>
        <taxon>Tunturiibacter</taxon>
    </lineage>
</organism>
<evidence type="ECO:0000313" key="2">
    <source>
        <dbReference type="EMBL" id="MBB5330293.1"/>
    </source>
</evidence>
<protein>
    <recommendedName>
        <fullName evidence="1">DUF302 domain-containing protein</fullName>
    </recommendedName>
</protein>
<name>A0A9X0U5C9_9BACT</name>
<dbReference type="AlphaFoldDB" id="A0A9X0U5C9"/>
<dbReference type="Pfam" id="PF03625">
    <property type="entry name" value="DUF302"/>
    <property type="match status" value="1"/>
</dbReference>
<dbReference type="EMBL" id="JACHEB010000009">
    <property type="protein sequence ID" value="MBB5330293.1"/>
    <property type="molecule type" value="Genomic_DNA"/>
</dbReference>
<dbReference type="InterPro" id="IPR005180">
    <property type="entry name" value="DUF302"/>
</dbReference>
<gene>
    <name evidence="2" type="ORF">HDF14_003926</name>
</gene>
<proteinExistence type="predicted"/>